<evidence type="ECO:0000313" key="14">
    <source>
        <dbReference type="EMBL" id="PSK86520.1"/>
    </source>
</evidence>
<dbReference type="Pfam" id="PF01019">
    <property type="entry name" value="G_glu_transpept"/>
    <property type="match status" value="1"/>
</dbReference>
<comment type="subunit">
    <text evidence="11">This enzyme consists of two polypeptide chains, which are synthesized in precursor form from a single polypeptide.</text>
</comment>
<dbReference type="NCBIfam" id="TIGR00066">
    <property type="entry name" value="g_glut_trans"/>
    <property type="match status" value="1"/>
</dbReference>
<organism evidence="14 15">
    <name type="scientific">Murinocardiopsis flavida</name>
    <dbReference type="NCBI Taxonomy" id="645275"/>
    <lineage>
        <taxon>Bacteria</taxon>
        <taxon>Bacillati</taxon>
        <taxon>Actinomycetota</taxon>
        <taxon>Actinomycetes</taxon>
        <taxon>Streptosporangiales</taxon>
        <taxon>Nocardiopsidaceae</taxon>
        <taxon>Murinocardiopsis</taxon>
    </lineage>
</organism>
<dbReference type="GO" id="GO:0103068">
    <property type="term" value="F:leukotriene C4 gamma-glutamyl transferase activity"/>
    <property type="evidence" value="ECO:0007669"/>
    <property type="project" value="UniProtKB-EC"/>
</dbReference>
<dbReference type="InterPro" id="IPR043137">
    <property type="entry name" value="GGT_ssub_C"/>
</dbReference>
<dbReference type="Proteomes" id="UP000240542">
    <property type="component" value="Unassembled WGS sequence"/>
</dbReference>
<dbReference type="PRINTS" id="PR01210">
    <property type="entry name" value="GGTRANSPTASE"/>
</dbReference>
<feature type="active site" description="Nucleophile" evidence="9">
    <location>
        <position position="411"/>
    </location>
</feature>
<dbReference type="GO" id="GO:0006750">
    <property type="term" value="P:glutathione biosynthetic process"/>
    <property type="evidence" value="ECO:0007669"/>
    <property type="project" value="UniProtKB-KW"/>
</dbReference>
<evidence type="ECO:0000256" key="2">
    <source>
        <dbReference type="ARBA" id="ARBA00001089"/>
    </source>
</evidence>
<comment type="caution">
    <text evidence="14">The sequence shown here is derived from an EMBL/GenBank/DDBJ whole genome shotgun (WGS) entry which is preliminary data.</text>
</comment>
<evidence type="ECO:0000256" key="1">
    <source>
        <dbReference type="ARBA" id="ARBA00001049"/>
    </source>
</evidence>
<evidence type="ECO:0000313" key="15">
    <source>
        <dbReference type="Proteomes" id="UP000240542"/>
    </source>
</evidence>
<dbReference type="EC" id="3.4.19.13" evidence="11"/>
<dbReference type="Gene3D" id="1.10.246.130">
    <property type="match status" value="1"/>
</dbReference>
<keyword evidence="6 11" id="KW-0865">Zymogen</keyword>
<dbReference type="PANTHER" id="PTHR43199:SF1">
    <property type="entry name" value="GLUTATHIONE HYDROLASE PROENZYME"/>
    <property type="match status" value="1"/>
</dbReference>
<keyword evidence="13" id="KW-0732">Signal</keyword>
<keyword evidence="5 11" id="KW-0378">Hydrolase</keyword>
<evidence type="ECO:0000256" key="7">
    <source>
        <dbReference type="ARBA" id="ARBA00023315"/>
    </source>
</evidence>
<feature type="binding site" evidence="10">
    <location>
        <position position="499"/>
    </location>
    <ligand>
        <name>L-glutamate</name>
        <dbReference type="ChEBI" id="CHEBI:29985"/>
    </ligand>
</feature>
<evidence type="ECO:0000256" key="12">
    <source>
        <dbReference type="SAM" id="MobiDB-lite"/>
    </source>
</evidence>
<dbReference type="GO" id="GO:0036374">
    <property type="term" value="F:glutathione hydrolase activity"/>
    <property type="evidence" value="ECO:0007669"/>
    <property type="project" value="UniProtKB-UniRule"/>
</dbReference>
<dbReference type="SUPFAM" id="SSF56235">
    <property type="entry name" value="N-terminal nucleophile aminohydrolases (Ntn hydrolases)"/>
    <property type="match status" value="1"/>
</dbReference>
<feature type="binding site" evidence="10">
    <location>
        <position position="111"/>
    </location>
    <ligand>
        <name>L-glutamate</name>
        <dbReference type="ChEBI" id="CHEBI:29985"/>
    </ligand>
</feature>
<dbReference type="AlphaFoldDB" id="A0A2P8CNK6"/>
<proteinExistence type="inferred from homology"/>
<feature type="region of interest" description="Disordered" evidence="12">
    <location>
        <begin position="250"/>
        <end position="269"/>
    </location>
</feature>
<dbReference type="InterPro" id="IPR029055">
    <property type="entry name" value="Ntn_hydrolases_N"/>
</dbReference>
<comment type="PTM">
    <text evidence="11">Cleaved by autocatalysis into a large and a small subunit.</text>
</comment>
<feature type="compositionally biased region" description="Polar residues" evidence="12">
    <location>
        <begin position="527"/>
        <end position="536"/>
    </location>
</feature>
<keyword evidence="11" id="KW-0317">Glutathione biosynthesis</keyword>
<comment type="similarity">
    <text evidence="3 11">Belongs to the gamma-glutamyltransferase family.</text>
</comment>
<dbReference type="GO" id="GO:0006751">
    <property type="term" value="P:glutathione catabolic process"/>
    <property type="evidence" value="ECO:0007669"/>
    <property type="project" value="UniProtKB-UniRule"/>
</dbReference>
<name>A0A2P8CNK6_9ACTN</name>
<dbReference type="OrthoDB" id="9781342at2"/>
<evidence type="ECO:0000256" key="8">
    <source>
        <dbReference type="ARBA" id="ARBA00047417"/>
    </source>
</evidence>
<comment type="catalytic activity">
    <reaction evidence="1 11">
        <text>an S-substituted glutathione + H2O = an S-substituted L-cysteinylglycine + L-glutamate</text>
        <dbReference type="Rhea" id="RHEA:59468"/>
        <dbReference type="ChEBI" id="CHEBI:15377"/>
        <dbReference type="ChEBI" id="CHEBI:29985"/>
        <dbReference type="ChEBI" id="CHEBI:90779"/>
        <dbReference type="ChEBI" id="CHEBI:143103"/>
        <dbReference type="EC" id="3.4.19.13"/>
    </reaction>
</comment>
<dbReference type="InterPro" id="IPR000101">
    <property type="entry name" value="GGT_peptidase"/>
</dbReference>
<keyword evidence="15" id="KW-1185">Reference proteome</keyword>
<evidence type="ECO:0000256" key="9">
    <source>
        <dbReference type="PIRSR" id="PIRSR600101-1"/>
    </source>
</evidence>
<dbReference type="InterPro" id="IPR043138">
    <property type="entry name" value="GGT_lsub"/>
</dbReference>
<gene>
    <name evidence="14" type="ORF">CLV63_1346</name>
</gene>
<comment type="catalytic activity">
    <reaction evidence="8 11">
        <text>an N-terminal (5-L-glutamyl)-[peptide] + an alpha-amino acid = 5-L-glutamyl amino acid + an N-terminal L-alpha-aminoacyl-[peptide]</text>
        <dbReference type="Rhea" id="RHEA:23904"/>
        <dbReference type="Rhea" id="RHEA-COMP:9780"/>
        <dbReference type="Rhea" id="RHEA-COMP:9795"/>
        <dbReference type="ChEBI" id="CHEBI:77644"/>
        <dbReference type="ChEBI" id="CHEBI:78597"/>
        <dbReference type="ChEBI" id="CHEBI:78599"/>
        <dbReference type="ChEBI" id="CHEBI:78608"/>
        <dbReference type="EC" id="2.3.2.2"/>
    </reaction>
</comment>
<dbReference type="InterPro" id="IPR051792">
    <property type="entry name" value="GGT_bact"/>
</dbReference>
<dbReference type="EC" id="2.3.2.2" evidence="11"/>
<dbReference type="UniPathway" id="UPA00204"/>
<evidence type="ECO:0000256" key="4">
    <source>
        <dbReference type="ARBA" id="ARBA00022679"/>
    </source>
</evidence>
<feature type="signal peptide" evidence="13">
    <location>
        <begin position="1"/>
        <end position="29"/>
    </location>
</feature>
<feature type="binding site" evidence="10">
    <location>
        <begin position="477"/>
        <end position="478"/>
    </location>
    <ligand>
        <name>L-glutamate</name>
        <dbReference type="ChEBI" id="CHEBI:29985"/>
    </ligand>
</feature>
<feature type="region of interest" description="Disordered" evidence="12">
    <location>
        <begin position="521"/>
        <end position="546"/>
    </location>
</feature>
<keyword evidence="4 11" id="KW-0808">Transferase</keyword>
<comment type="catalytic activity">
    <reaction evidence="2 11">
        <text>glutathione + H2O = L-cysteinylglycine + L-glutamate</text>
        <dbReference type="Rhea" id="RHEA:28807"/>
        <dbReference type="ChEBI" id="CHEBI:15377"/>
        <dbReference type="ChEBI" id="CHEBI:29985"/>
        <dbReference type="ChEBI" id="CHEBI:57925"/>
        <dbReference type="ChEBI" id="CHEBI:61694"/>
        <dbReference type="EC" id="3.4.19.13"/>
    </reaction>
</comment>
<dbReference type="RefSeq" id="WP_106586682.1">
    <property type="nucleotide sequence ID" value="NZ_PYGA01000034.1"/>
</dbReference>
<evidence type="ECO:0000256" key="5">
    <source>
        <dbReference type="ARBA" id="ARBA00022801"/>
    </source>
</evidence>
<dbReference type="Gene3D" id="3.60.20.40">
    <property type="match status" value="1"/>
</dbReference>
<evidence type="ECO:0000256" key="10">
    <source>
        <dbReference type="PIRSR" id="PIRSR600101-2"/>
    </source>
</evidence>
<reference evidence="14 15" key="1">
    <citation type="submission" date="2018-03" db="EMBL/GenBank/DDBJ databases">
        <title>Genomic Encyclopedia of Archaeal and Bacterial Type Strains, Phase II (KMG-II): from individual species to whole genera.</title>
        <authorList>
            <person name="Goeker M."/>
        </authorList>
    </citation>
    <scope>NUCLEOTIDE SEQUENCE [LARGE SCALE GENOMIC DNA]</scope>
    <source>
        <strain evidence="14 15">DSM 45312</strain>
    </source>
</reference>
<accession>A0A2P8CNK6</accession>
<protein>
    <recommendedName>
        <fullName evidence="11">Glutathione hydrolase proenzyme</fullName>
        <ecNumber evidence="11">2.3.2.2</ecNumber>
        <ecNumber evidence="11">3.4.19.13</ecNumber>
    </recommendedName>
    <component>
        <recommendedName>
            <fullName evidence="11">Glutathione hydrolase large chain</fullName>
        </recommendedName>
    </component>
    <component>
        <recommendedName>
            <fullName evidence="11">Glutathione hydrolase small chain</fullName>
        </recommendedName>
    </component>
</protein>
<feature type="binding site" evidence="10">
    <location>
        <position position="453"/>
    </location>
    <ligand>
        <name>L-glutamate</name>
        <dbReference type="ChEBI" id="CHEBI:29985"/>
    </ligand>
</feature>
<dbReference type="PANTHER" id="PTHR43199">
    <property type="entry name" value="GLUTATHIONE HYDROLASE"/>
    <property type="match status" value="1"/>
</dbReference>
<feature type="chain" id="PRO_5015154897" description="Glutathione hydrolase proenzyme" evidence="13">
    <location>
        <begin position="30"/>
        <end position="600"/>
    </location>
</feature>
<sequence length="600" mass="61123">MVPWKSTVRCGVAAAALVLTAGAAVPAAADSGGPHRDPVAVGSGGAVSTVDPDATRAGMEVLRSGGNAVDAAVAAAAALGVTEPYSSGFGGGGYFVYYDAESGRVRTLDGRETAPAAMGEDAFLEDGEPIPFDEAVTSGLSVGAPGTPATWETAVRTWGTTPLSEVMRPAARLADRGFRVDRTFREQTAANADRFADFPATAELYLPGGAPPEVGSRLRNPDLAATYRAFGKRGTRVLDGAIGGDIARTAAEPPVAPGSERTVRPGLLTPDDVAGYTAVEREPAKVGYRGVDVYGMAPSSSGGSTVGEALNIMEEAAPGTDGGLRGAELRHTALEAGKLAFADRNAYVGDPAFSDVPLDTLLSPAFAAQRACEFAADSVLPAPVGPGDLDAGGECAEPGAAAAPAREGLSTTHLVAADRWGNVVSYTLSIEQTGGSGSTVPGRGFLLNNELTDFDFQVSDTGAGAANLPASGKRPRSSMAPTIVLRDGEPWLAVGSPGGATIITTVLQVLTERVDAGASLPDAVASPRTSQRNTEATEAEPDYLGGSEEKELTALGHSFTEVQSGEIGAVTALELLGRSRIQAVAEPERRGGGHAAVLRR</sequence>
<evidence type="ECO:0000256" key="6">
    <source>
        <dbReference type="ARBA" id="ARBA00023145"/>
    </source>
</evidence>
<feature type="region of interest" description="Disordered" evidence="12">
    <location>
        <begin position="28"/>
        <end position="47"/>
    </location>
</feature>
<dbReference type="EMBL" id="PYGA01000034">
    <property type="protein sequence ID" value="PSK86520.1"/>
    <property type="molecule type" value="Genomic_DNA"/>
</dbReference>
<evidence type="ECO:0000256" key="11">
    <source>
        <dbReference type="RuleBase" id="RU368036"/>
    </source>
</evidence>
<evidence type="ECO:0000256" key="13">
    <source>
        <dbReference type="SAM" id="SignalP"/>
    </source>
</evidence>
<keyword evidence="7 11" id="KW-0012">Acyltransferase</keyword>
<evidence type="ECO:0000256" key="3">
    <source>
        <dbReference type="ARBA" id="ARBA00009381"/>
    </source>
</evidence>
<comment type="pathway">
    <text evidence="11">Sulfur metabolism; glutathione metabolism.</text>
</comment>